<evidence type="ECO:0000256" key="1">
    <source>
        <dbReference type="ARBA" id="ARBA00004141"/>
    </source>
</evidence>
<evidence type="ECO:0000256" key="2">
    <source>
        <dbReference type="ARBA" id="ARBA00022692"/>
    </source>
</evidence>
<feature type="transmembrane region" description="Helical" evidence="5">
    <location>
        <begin position="208"/>
        <end position="226"/>
    </location>
</feature>
<dbReference type="InterPro" id="IPR050638">
    <property type="entry name" value="AA-Vitamin_Transporters"/>
</dbReference>
<name>A0A857JID7_9ALTE</name>
<feature type="transmembrane region" description="Helical" evidence="5">
    <location>
        <begin position="124"/>
        <end position="142"/>
    </location>
</feature>
<evidence type="ECO:0000313" key="8">
    <source>
        <dbReference type="Proteomes" id="UP000464524"/>
    </source>
</evidence>
<dbReference type="Pfam" id="PF00892">
    <property type="entry name" value="EamA"/>
    <property type="match status" value="1"/>
</dbReference>
<dbReference type="InterPro" id="IPR000620">
    <property type="entry name" value="EamA_dom"/>
</dbReference>
<evidence type="ECO:0000256" key="3">
    <source>
        <dbReference type="ARBA" id="ARBA00022989"/>
    </source>
</evidence>
<dbReference type="PANTHER" id="PTHR32322">
    <property type="entry name" value="INNER MEMBRANE TRANSPORTER"/>
    <property type="match status" value="1"/>
</dbReference>
<dbReference type="RefSeq" id="WP_160179484.1">
    <property type="nucleotide sequence ID" value="NZ_CP047656.1"/>
</dbReference>
<dbReference type="PANTHER" id="PTHR32322:SF9">
    <property type="entry name" value="AMINO-ACID METABOLITE EFFLUX PUMP-RELATED"/>
    <property type="match status" value="1"/>
</dbReference>
<sequence length="288" mass="30130">MSVFSVVSLTFITLVAFAANSVFCRLALDEQNMDPMSFTGIRLASAALVLGLIMLVKSPASVTSIKTLNSYGSWRQAGYLFAYAAGFSYAYVTLPTATGALILFAAVQFTMLLVARLSGHRMNGMASAGVVISLLGFGYFVLPELSSPSVVGLLVMALAGVAWGMYSLAGAKTTHALETTGANFIRCLPFGLVLMLAFISSANLTFEGVLYALASGVLASGVGYAIWYQVLPKLDSSIAAVCQLSVPIIAAFGGVILVAEPITTHLLLSSFAILGGMLLVIVGKKRKV</sequence>
<dbReference type="OrthoDB" id="321830at2"/>
<gene>
    <name evidence="7" type="ORF">FX988_01938</name>
</gene>
<dbReference type="Proteomes" id="UP000464524">
    <property type="component" value="Chromosome"/>
</dbReference>
<reference evidence="7 8" key="1">
    <citation type="submission" date="2019-12" db="EMBL/GenBank/DDBJ databases">
        <title>Genome sequencing and assembly of endphytes of Porphyra tenera.</title>
        <authorList>
            <person name="Park J.M."/>
            <person name="Shin R."/>
            <person name="Jo S.H."/>
        </authorList>
    </citation>
    <scope>NUCLEOTIDE SEQUENCE [LARGE SCALE GENOMIC DNA]</scope>
    <source>
        <strain evidence="7 8">GPM4</strain>
    </source>
</reference>
<evidence type="ECO:0000259" key="6">
    <source>
        <dbReference type="Pfam" id="PF00892"/>
    </source>
</evidence>
<protein>
    <recommendedName>
        <fullName evidence="6">EamA domain-containing protein</fullName>
    </recommendedName>
</protein>
<evidence type="ECO:0000256" key="4">
    <source>
        <dbReference type="ARBA" id="ARBA00023136"/>
    </source>
</evidence>
<keyword evidence="8" id="KW-1185">Reference proteome</keyword>
<dbReference type="EMBL" id="CP047656">
    <property type="protein sequence ID" value="QHJ11703.1"/>
    <property type="molecule type" value="Genomic_DNA"/>
</dbReference>
<keyword evidence="3 5" id="KW-1133">Transmembrane helix</keyword>
<proteinExistence type="predicted"/>
<keyword evidence="4 5" id="KW-0472">Membrane</keyword>
<feature type="transmembrane region" description="Helical" evidence="5">
    <location>
        <begin position="238"/>
        <end position="259"/>
    </location>
</feature>
<accession>A0A857JID7</accession>
<dbReference type="KEGG" id="pmes:FX988_01938"/>
<keyword evidence="2 5" id="KW-0812">Transmembrane</keyword>
<dbReference type="SUPFAM" id="SSF103481">
    <property type="entry name" value="Multidrug resistance efflux transporter EmrE"/>
    <property type="match status" value="1"/>
</dbReference>
<feature type="transmembrane region" description="Helical" evidence="5">
    <location>
        <begin position="265"/>
        <end position="283"/>
    </location>
</feature>
<feature type="transmembrane region" description="Helical" evidence="5">
    <location>
        <begin position="183"/>
        <end position="202"/>
    </location>
</feature>
<evidence type="ECO:0000256" key="5">
    <source>
        <dbReference type="SAM" id="Phobius"/>
    </source>
</evidence>
<dbReference type="AlphaFoldDB" id="A0A857JID7"/>
<feature type="transmembrane region" description="Helical" evidence="5">
    <location>
        <begin position="37"/>
        <end position="56"/>
    </location>
</feature>
<dbReference type="InterPro" id="IPR037185">
    <property type="entry name" value="EmrE-like"/>
</dbReference>
<feature type="transmembrane region" description="Helical" evidence="5">
    <location>
        <begin position="148"/>
        <end position="171"/>
    </location>
</feature>
<dbReference type="GO" id="GO:0016020">
    <property type="term" value="C:membrane"/>
    <property type="evidence" value="ECO:0007669"/>
    <property type="project" value="UniProtKB-SubCell"/>
</dbReference>
<organism evidence="7 8">
    <name type="scientific">Paraglaciecola mesophila</name>
    <dbReference type="NCBI Taxonomy" id="197222"/>
    <lineage>
        <taxon>Bacteria</taxon>
        <taxon>Pseudomonadati</taxon>
        <taxon>Pseudomonadota</taxon>
        <taxon>Gammaproteobacteria</taxon>
        <taxon>Alteromonadales</taxon>
        <taxon>Alteromonadaceae</taxon>
        <taxon>Paraglaciecola</taxon>
    </lineage>
</organism>
<feature type="domain" description="EamA" evidence="6">
    <location>
        <begin position="152"/>
        <end position="281"/>
    </location>
</feature>
<comment type="subcellular location">
    <subcellularLocation>
        <location evidence="1">Membrane</location>
        <topology evidence="1">Multi-pass membrane protein</topology>
    </subcellularLocation>
</comment>
<evidence type="ECO:0000313" key="7">
    <source>
        <dbReference type="EMBL" id="QHJ11703.1"/>
    </source>
</evidence>